<dbReference type="InterPro" id="IPR007396">
    <property type="entry name" value="TR_PAI2-type"/>
</dbReference>
<proteinExistence type="predicted"/>
<protein>
    <submittedName>
        <fullName evidence="1">Negative transcriptional regulator, PaiB family</fullName>
    </submittedName>
</protein>
<keyword evidence="2" id="KW-1185">Reference proteome</keyword>
<dbReference type="AlphaFoldDB" id="A0A1G6GT80"/>
<dbReference type="InterPro" id="IPR012349">
    <property type="entry name" value="Split_barrel_FMN-bd"/>
</dbReference>
<dbReference type="Proteomes" id="UP000242317">
    <property type="component" value="Unassembled WGS sequence"/>
</dbReference>
<dbReference type="RefSeq" id="WP_092615186.1">
    <property type="nucleotide sequence ID" value="NZ_FMYK01000001.1"/>
</dbReference>
<dbReference type="PANTHER" id="PTHR35802:SF1">
    <property type="entry name" value="PROTEASE SYNTHASE AND SPORULATION PROTEIN PAI 2"/>
    <property type="match status" value="1"/>
</dbReference>
<accession>A0A1G6GT80</accession>
<dbReference type="PIRSF" id="PIRSF010372">
    <property type="entry name" value="PaiB"/>
    <property type="match status" value="1"/>
</dbReference>
<dbReference type="EMBL" id="FMYK01000001">
    <property type="protein sequence ID" value="SDB85197.1"/>
    <property type="molecule type" value="Genomic_DNA"/>
</dbReference>
<dbReference type="OrthoDB" id="9794948at2"/>
<dbReference type="Gene3D" id="2.30.110.10">
    <property type="entry name" value="Electron Transport, Fmn-binding Protein, Chain A"/>
    <property type="match status" value="1"/>
</dbReference>
<organism evidence="1 2">
    <name type="scientific">Acinetobacter marinus</name>
    <dbReference type="NCBI Taxonomy" id="281375"/>
    <lineage>
        <taxon>Bacteria</taxon>
        <taxon>Pseudomonadati</taxon>
        <taxon>Pseudomonadota</taxon>
        <taxon>Gammaproteobacteria</taxon>
        <taxon>Moraxellales</taxon>
        <taxon>Moraxellaceae</taxon>
        <taxon>Acinetobacter</taxon>
    </lineage>
</organism>
<dbReference type="PANTHER" id="PTHR35802">
    <property type="entry name" value="PROTEASE SYNTHASE AND SPORULATION PROTEIN PAI 2"/>
    <property type="match status" value="1"/>
</dbReference>
<evidence type="ECO:0000313" key="1">
    <source>
        <dbReference type="EMBL" id="SDB85197.1"/>
    </source>
</evidence>
<gene>
    <name evidence="1" type="ORF">SAMN05421749_101395</name>
</gene>
<name>A0A1G6GT80_9GAMM</name>
<sequence>MYQPEIFQESRQDVLIDFIKQHPLATLIHFDGEEIIANHIPMQLLTLASGELQLIGHIAKANPLHTNIANNSPTLAIFQAENAYISPNWYPNKLVHHQHVPTWNYQVVHVRGKIEFSHDEKQIRGILAKLTRQHEATQAKPWKMSQAPKDYIANEIQQVVAITLSVDSMIGKFKLSQNRDAVDFQGAVDGLKSNGNVAIAEEMGRHYQTN</sequence>
<dbReference type="Pfam" id="PF04299">
    <property type="entry name" value="FMN_bind_2"/>
    <property type="match status" value="1"/>
</dbReference>
<dbReference type="SUPFAM" id="SSF50475">
    <property type="entry name" value="FMN-binding split barrel"/>
    <property type="match status" value="1"/>
</dbReference>
<evidence type="ECO:0000313" key="2">
    <source>
        <dbReference type="Proteomes" id="UP000242317"/>
    </source>
</evidence>
<reference evidence="2" key="1">
    <citation type="submission" date="2016-09" db="EMBL/GenBank/DDBJ databases">
        <authorList>
            <person name="Varghese N."/>
            <person name="Submissions S."/>
        </authorList>
    </citation>
    <scope>NUCLEOTIDE SEQUENCE [LARGE SCALE GENOMIC DNA]</scope>
    <source>
        <strain evidence="2">ANC 3699</strain>
    </source>
</reference>